<reference evidence="2" key="1">
    <citation type="journal article" date="2023" name="BMC Genomics">
        <title>Chromosome-level genome assemblies of Cutaneotrichosporon spp. (Trichosporonales, Basidiomycota) reveal imbalanced evolution between nucleotide sequences and chromosome synteny.</title>
        <authorList>
            <person name="Kobayashi Y."/>
            <person name="Kayamori A."/>
            <person name="Aoki K."/>
            <person name="Shiwa Y."/>
            <person name="Matsutani M."/>
            <person name="Fujita N."/>
            <person name="Sugita T."/>
            <person name="Iwasaki W."/>
            <person name="Tanaka N."/>
            <person name="Takashima M."/>
        </authorList>
    </citation>
    <scope>NUCLEOTIDE SEQUENCE</scope>
    <source>
        <strain evidence="2">HIS016</strain>
    </source>
</reference>
<feature type="region of interest" description="Disordered" evidence="1">
    <location>
        <begin position="92"/>
        <end position="196"/>
    </location>
</feature>
<feature type="region of interest" description="Disordered" evidence="1">
    <location>
        <begin position="210"/>
        <end position="266"/>
    </location>
</feature>
<dbReference type="Proteomes" id="UP001222932">
    <property type="component" value="Unassembled WGS sequence"/>
</dbReference>
<dbReference type="PANTHER" id="PTHR38645">
    <property type="entry name" value="CHROMOSOME 9, WHOLE GENOME SHOTGUN SEQUENCE"/>
    <property type="match status" value="1"/>
</dbReference>
<feature type="compositionally biased region" description="Low complexity" evidence="1">
    <location>
        <begin position="100"/>
        <end position="119"/>
    </location>
</feature>
<evidence type="ECO:0000313" key="3">
    <source>
        <dbReference type="Proteomes" id="UP001222932"/>
    </source>
</evidence>
<sequence>MDLSSLDTTLPPALADAERDMGDKFRAAAMSITQLYKSSLGYTKQAYQAGYSAALADVLSKVQSDIGSGGDAAEALARLMDWSEARQAAIRTFAEDDEQPAPVQRPTPRTTPARPASAPIIDSRARPTPGPSSLRQDSNATAAPAAADEPRPASVSSLLERAPDNMPSSPIPAPTPTRPIATQRRAPASRGPANTFNFNLPATLTIPSIELPPASGPVQAIQTGSKRPMIDAEMGEDPATPRQGRGKRRNLDDGARKPRRSGNAGQ</sequence>
<feature type="compositionally biased region" description="Low complexity" evidence="1">
    <location>
        <begin position="178"/>
        <end position="188"/>
    </location>
</feature>
<protein>
    <submittedName>
        <fullName evidence="2">Uncharacterized protein</fullName>
    </submittedName>
</protein>
<comment type="caution">
    <text evidence="2">The sequence shown here is derived from an EMBL/GenBank/DDBJ whole genome shotgun (WGS) entry which is preliminary data.</text>
</comment>
<reference evidence="2" key="2">
    <citation type="submission" date="2023-06" db="EMBL/GenBank/DDBJ databases">
        <authorList>
            <person name="Kobayashi Y."/>
            <person name="Kayamori A."/>
            <person name="Aoki K."/>
            <person name="Shiwa Y."/>
            <person name="Fujita N."/>
            <person name="Sugita T."/>
            <person name="Iwasaki W."/>
            <person name="Tanaka N."/>
            <person name="Takashima M."/>
        </authorList>
    </citation>
    <scope>NUCLEOTIDE SEQUENCE</scope>
    <source>
        <strain evidence="2">HIS016</strain>
    </source>
</reference>
<proteinExistence type="predicted"/>
<keyword evidence="3" id="KW-1185">Reference proteome</keyword>
<gene>
    <name evidence="2" type="ORF">CspeluHIS016_0702220</name>
</gene>
<accession>A0AAD3TYG8</accession>
<name>A0AAD3TYG8_9TREE</name>
<evidence type="ECO:0000256" key="1">
    <source>
        <dbReference type="SAM" id="MobiDB-lite"/>
    </source>
</evidence>
<dbReference type="PANTHER" id="PTHR38645:SF1">
    <property type="entry name" value="YALI0F12243P"/>
    <property type="match status" value="1"/>
</dbReference>
<dbReference type="EMBL" id="BTCM01000007">
    <property type="protein sequence ID" value="GMK59207.1"/>
    <property type="molecule type" value="Genomic_DNA"/>
</dbReference>
<evidence type="ECO:0000313" key="2">
    <source>
        <dbReference type="EMBL" id="GMK59207.1"/>
    </source>
</evidence>
<dbReference type="AlphaFoldDB" id="A0AAD3TYG8"/>
<organism evidence="2 3">
    <name type="scientific">Cutaneotrichosporon spelunceum</name>
    <dbReference type="NCBI Taxonomy" id="1672016"/>
    <lineage>
        <taxon>Eukaryota</taxon>
        <taxon>Fungi</taxon>
        <taxon>Dikarya</taxon>
        <taxon>Basidiomycota</taxon>
        <taxon>Agaricomycotina</taxon>
        <taxon>Tremellomycetes</taxon>
        <taxon>Trichosporonales</taxon>
        <taxon>Trichosporonaceae</taxon>
        <taxon>Cutaneotrichosporon</taxon>
    </lineage>
</organism>